<dbReference type="Proteomes" id="UP000297706">
    <property type="component" value="Unassembled WGS sequence"/>
</dbReference>
<protein>
    <submittedName>
        <fullName evidence="2">Uncharacterized protein</fullName>
    </submittedName>
</protein>
<sequence>MLKSYKAIGFKGKKAEKCEKSAYLILLERTAKAIVICAIVICAIVITVYKPALYGLCCLCVLLLQCLFVVATNELSK</sequence>
<keyword evidence="1" id="KW-1133">Transmembrane helix</keyword>
<evidence type="ECO:0000256" key="1">
    <source>
        <dbReference type="SAM" id="Phobius"/>
    </source>
</evidence>
<keyword evidence="1" id="KW-0472">Membrane</keyword>
<name>A0A4Y9VN72_9PROT</name>
<evidence type="ECO:0000313" key="2">
    <source>
        <dbReference type="EMBL" id="TFW70110.1"/>
    </source>
</evidence>
<reference evidence="2 3" key="1">
    <citation type="submission" date="2018-02" db="EMBL/GenBank/DDBJ databases">
        <title>A novel lanthanide dependent methylotroph, Methylotenera sp. La3113.</title>
        <authorList>
            <person name="Lv H."/>
            <person name="Tani A."/>
        </authorList>
    </citation>
    <scope>NUCLEOTIDE SEQUENCE [LARGE SCALE GENOMIC DNA]</scope>
    <source>
        <strain evidence="2 3">La3113</strain>
    </source>
</reference>
<gene>
    <name evidence="2" type="ORF">C3Y98_11650</name>
</gene>
<feature type="transmembrane region" description="Helical" evidence="1">
    <location>
        <begin position="21"/>
        <end position="46"/>
    </location>
</feature>
<comment type="caution">
    <text evidence="2">The sequence shown here is derived from an EMBL/GenBank/DDBJ whole genome shotgun (WGS) entry which is preliminary data.</text>
</comment>
<dbReference type="AlphaFoldDB" id="A0A4Y9VN72"/>
<accession>A0A4Y9VN72</accession>
<evidence type="ECO:0000313" key="3">
    <source>
        <dbReference type="Proteomes" id="UP000297706"/>
    </source>
</evidence>
<keyword evidence="1" id="KW-0812">Transmembrane</keyword>
<proteinExistence type="predicted"/>
<keyword evidence="3" id="KW-1185">Reference proteome</keyword>
<feature type="transmembrane region" description="Helical" evidence="1">
    <location>
        <begin position="52"/>
        <end position="71"/>
    </location>
</feature>
<organism evidence="2 3">
    <name type="scientific">Methylotenera oryzisoli</name>
    <dbReference type="NCBI Taxonomy" id="2080758"/>
    <lineage>
        <taxon>Bacteria</taxon>
        <taxon>Pseudomonadati</taxon>
        <taxon>Pseudomonadota</taxon>
        <taxon>Betaproteobacteria</taxon>
        <taxon>Nitrosomonadales</taxon>
        <taxon>Methylophilaceae</taxon>
        <taxon>Methylotenera</taxon>
    </lineage>
</organism>
<dbReference type="EMBL" id="PQVH01000014">
    <property type="protein sequence ID" value="TFW70110.1"/>
    <property type="molecule type" value="Genomic_DNA"/>
</dbReference>